<protein>
    <submittedName>
        <fullName evidence="1">Uncharacterized protein</fullName>
    </submittedName>
</protein>
<dbReference type="RefSeq" id="WP_066045670.1">
    <property type="nucleotide sequence ID" value="NZ_AP013042.1"/>
</dbReference>
<dbReference type="Proteomes" id="UP000067399">
    <property type="component" value="Chromosome"/>
</dbReference>
<accession>A0A0P0UTB2</accession>
<organism evidence="1 2">
    <name type="scientific">endosymbiont of Bathymodiolus septemdierum str. Myojin knoll</name>
    <dbReference type="NCBI Taxonomy" id="1303921"/>
    <lineage>
        <taxon>Bacteria</taxon>
        <taxon>Pseudomonadati</taxon>
        <taxon>Pseudomonadota</taxon>
        <taxon>Gammaproteobacteria</taxon>
        <taxon>sulfur-oxidizing symbionts</taxon>
    </lineage>
</organism>
<dbReference type="EMBL" id="AP013042">
    <property type="protein sequence ID" value="BAS68409.1"/>
    <property type="molecule type" value="Genomic_DNA"/>
</dbReference>
<dbReference type="AlphaFoldDB" id="A0A0P0UTB2"/>
<proteinExistence type="predicted"/>
<reference evidence="1 2" key="2">
    <citation type="journal article" date="2016" name="ISME J.">
        <title>Heterogeneous composition of key metabolic gene clusters in a vent mussel symbiont population.</title>
        <authorList>
            <person name="Ikuta T."/>
            <person name="Takaki Y."/>
            <person name="Nagai Y."/>
            <person name="Shimamura S."/>
            <person name="Tsuda M."/>
            <person name="Kawagucci S."/>
            <person name="Aoki Y."/>
            <person name="Inoue K."/>
            <person name="Teruya M."/>
            <person name="Satou K."/>
            <person name="Teruya K."/>
            <person name="Shimoji M."/>
            <person name="Tamotsu H."/>
            <person name="Hirano T."/>
            <person name="Maruyama T."/>
            <person name="Yoshida T."/>
        </authorList>
    </citation>
    <scope>NUCLEOTIDE SEQUENCE [LARGE SCALE GENOMIC DNA]</scope>
    <source>
        <strain evidence="1 2">Myojin Knoll</strain>
    </source>
</reference>
<keyword evidence="2" id="KW-1185">Reference proteome</keyword>
<sequence length="170" mass="19735">MDIEYKLSQATIIFEDVAFLIAKGVSAKGVSAKDIHSSIIKGLIILSDVKKSISTQNTKENEYNQSESNEIEKVRRKLKLWSKPERQQNINSQILNAYLKLRRSGKNYITEIDIQNELQNIDDFKNNFDQMKNIAEKNHGKIFEQKGSYVEIWEPVNSFVSEYENIVFQE</sequence>
<name>A0A0P0UTB2_9GAMM</name>
<gene>
    <name evidence="1" type="ORF">BSEPE_1431</name>
</gene>
<dbReference type="OrthoDB" id="7067340at2"/>
<reference evidence="1 2" key="1">
    <citation type="journal article" date="2000" name="Mar. Ecol. Prog. Ser.">
        <title>Phylogenetic characterization of endosymbionts in three hydrothermal vent mussels: influence on host distributions.</title>
        <authorList>
            <person name="Fujiwara Y."/>
            <person name="Takai K."/>
            <person name="Uematsu K."/>
            <person name="Tsuchida S."/>
            <person name="Hunt J.C."/>
            <person name="Hashimoto J."/>
        </authorList>
    </citation>
    <scope>NUCLEOTIDE SEQUENCE [LARGE SCALE GENOMIC DNA]</scope>
    <source>
        <strain evidence="1 2">Myojin Knoll</strain>
    </source>
</reference>
<evidence type="ECO:0000313" key="2">
    <source>
        <dbReference type="Proteomes" id="UP000067399"/>
    </source>
</evidence>
<dbReference type="KEGG" id="ebh:BSEPE_1431"/>
<evidence type="ECO:0000313" key="1">
    <source>
        <dbReference type="EMBL" id="BAS68409.1"/>
    </source>
</evidence>